<dbReference type="Proteomes" id="UP001229209">
    <property type="component" value="Unassembled WGS sequence"/>
</dbReference>
<protein>
    <submittedName>
        <fullName evidence="1">Uncharacterized protein</fullName>
    </submittedName>
</protein>
<dbReference type="EMBL" id="JAURUO010000003">
    <property type="protein sequence ID" value="MDP9727814.1"/>
    <property type="molecule type" value="Genomic_DNA"/>
</dbReference>
<evidence type="ECO:0000313" key="2">
    <source>
        <dbReference type="Proteomes" id="UP001229209"/>
    </source>
</evidence>
<comment type="caution">
    <text evidence="1">The sequence shown here is derived from an EMBL/GenBank/DDBJ whole genome shotgun (WGS) entry which is preliminary data.</text>
</comment>
<proteinExistence type="predicted"/>
<accession>A0ABT9LU68</accession>
<organism evidence="1 2">
    <name type="scientific">Alicyclobacillus tolerans</name>
    <dbReference type="NCBI Taxonomy" id="90970"/>
    <lineage>
        <taxon>Bacteria</taxon>
        <taxon>Bacillati</taxon>
        <taxon>Bacillota</taxon>
        <taxon>Bacilli</taxon>
        <taxon>Bacillales</taxon>
        <taxon>Alicyclobacillaceae</taxon>
        <taxon>Alicyclobacillus</taxon>
    </lineage>
</organism>
<keyword evidence="2" id="KW-1185">Reference proteome</keyword>
<evidence type="ECO:0000313" key="1">
    <source>
        <dbReference type="EMBL" id="MDP9727814.1"/>
    </source>
</evidence>
<reference evidence="1 2" key="1">
    <citation type="submission" date="2023-07" db="EMBL/GenBank/DDBJ databases">
        <title>Genomic Encyclopedia of Type Strains, Phase IV (KMG-IV): sequencing the most valuable type-strain genomes for metagenomic binning, comparative biology and taxonomic classification.</title>
        <authorList>
            <person name="Goeker M."/>
        </authorList>
    </citation>
    <scope>NUCLEOTIDE SEQUENCE [LARGE SCALE GENOMIC DNA]</scope>
    <source>
        <strain evidence="1 2">DSM 25924</strain>
    </source>
</reference>
<name>A0ABT9LU68_9BACL</name>
<gene>
    <name evidence="1" type="ORF">J2S04_000744</name>
</gene>
<sequence>MERIKIGVLLNVPDTTEFMVIAQKTFYQTI</sequence>